<dbReference type="InterPro" id="IPR004097">
    <property type="entry name" value="DHHA2"/>
</dbReference>
<dbReference type="Pfam" id="PF02833">
    <property type="entry name" value="DHHA2"/>
    <property type="match status" value="1"/>
</dbReference>
<dbReference type="EMBL" id="PVWQ01000001">
    <property type="protein sequence ID" value="RDW93954.1"/>
    <property type="molecule type" value="Genomic_DNA"/>
</dbReference>
<dbReference type="OrthoDB" id="374045at2759"/>
<dbReference type="InterPro" id="IPR038222">
    <property type="entry name" value="DHHA2_dom_sf"/>
</dbReference>
<dbReference type="SUPFAM" id="SSF64182">
    <property type="entry name" value="DHH phosphoesterases"/>
    <property type="match status" value="1"/>
</dbReference>
<name>A0A3D8T602_9EURO</name>
<protein>
    <recommendedName>
        <fullName evidence="1">DHHA2 domain-containing protein</fullName>
    </recommendedName>
</protein>
<proteinExistence type="predicted"/>
<dbReference type="Proteomes" id="UP000256690">
    <property type="component" value="Unassembled WGS sequence"/>
</dbReference>
<dbReference type="FunFam" id="3.10.310.20:FF:000004">
    <property type="entry name" value="PPX1p Exopolyphosphatase"/>
    <property type="match status" value="1"/>
</dbReference>
<organism evidence="2 3">
    <name type="scientific">Aspergillus mulundensis</name>
    <dbReference type="NCBI Taxonomy" id="1810919"/>
    <lineage>
        <taxon>Eukaryota</taxon>
        <taxon>Fungi</taxon>
        <taxon>Dikarya</taxon>
        <taxon>Ascomycota</taxon>
        <taxon>Pezizomycotina</taxon>
        <taxon>Eurotiomycetes</taxon>
        <taxon>Eurotiomycetidae</taxon>
        <taxon>Eurotiales</taxon>
        <taxon>Aspergillaceae</taxon>
        <taxon>Aspergillus</taxon>
        <taxon>Aspergillus subgen. Nidulantes</taxon>
    </lineage>
</organism>
<dbReference type="GO" id="GO:0004309">
    <property type="term" value="F:exopolyphosphatase activity"/>
    <property type="evidence" value="ECO:0007669"/>
    <property type="project" value="TreeGrafter"/>
</dbReference>
<dbReference type="RefSeq" id="XP_026609137.1">
    <property type="nucleotide sequence ID" value="XM_026743292.1"/>
</dbReference>
<evidence type="ECO:0000313" key="3">
    <source>
        <dbReference type="Proteomes" id="UP000256690"/>
    </source>
</evidence>
<dbReference type="PANTHER" id="PTHR12112">
    <property type="entry name" value="BNIP - RELATED"/>
    <property type="match status" value="1"/>
</dbReference>
<comment type="caution">
    <text evidence="2">The sequence shown here is derived from an EMBL/GenBank/DDBJ whole genome shotgun (WGS) entry which is preliminary data.</text>
</comment>
<evidence type="ECO:0000259" key="1">
    <source>
        <dbReference type="SMART" id="SM01131"/>
    </source>
</evidence>
<keyword evidence="3" id="KW-1185">Reference proteome</keyword>
<dbReference type="Gene3D" id="3.10.310.20">
    <property type="entry name" value="DHHA2 domain"/>
    <property type="match status" value="1"/>
</dbReference>
<dbReference type="Gene3D" id="3.90.1640.10">
    <property type="entry name" value="inorganic pyrophosphatase (n-terminal core)"/>
    <property type="match status" value="1"/>
</dbReference>
<dbReference type="STRING" id="1810919.A0A3D8T602"/>
<accession>A0A3D8T602</accession>
<evidence type="ECO:0000313" key="2">
    <source>
        <dbReference type="EMBL" id="RDW93954.1"/>
    </source>
</evidence>
<feature type="domain" description="DHHA2" evidence="1">
    <location>
        <begin position="276"/>
        <end position="448"/>
    </location>
</feature>
<dbReference type="AlphaFoldDB" id="A0A3D8T602"/>
<dbReference type="InterPro" id="IPR038763">
    <property type="entry name" value="DHH_sf"/>
</dbReference>
<sequence>MRIPPPDHSLLQFLRTALQVHHRFISGSLSRAESPVYVIGNPSADLDSIISSLVYSYFANNRVPRDYPRPHVPVINLDNVSAGPELRRLRPEFIKALELSKRDVGESFEGPVLKEYFLTVADFATQIKGREGGQIQADSVLVDWNALPVRSSDDRSGKGSLPGLPVEFTVLGCIDHHVDEQFLPPIAGTQPNLVAPTGSCSSLVISELEKMGIWQKSQAASADEEQLAKLALGPILIDTENLQSKHKVTNFDTSARDFLLPKATTTDASWDVDDFYNEIFEAKQNSLELLTVDEIFGRDYKEWAEKPSSSTDQTPLQIGICSVVKSIPWIVRKAGDSHVFINCLKSFASERKLDLVAVMTAFTSKDGQFSRELLVWGLNRGGENAVKTFKSNASSELGLEAWKSLDGDHYAQDIEDTISTPENGSHLWVQTNLAKTRKQVAPLVRAAAASL</sequence>
<dbReference type="GeneID" id="38111646"/>
<dbReference type="GO" id="GO:0005737">
    <property type="term" value="C:cytoplasm"/>
    <property type="evidence" value="ECO:0007669"/>
    <property type="project" value="InterPro"/>
</dbReference>
<dbReference type="SMART" id="SM01131">
    <property type="entry name" value="DHHA2"/>
    <property type="match status" value="1"/>
</dbReference>
<dbReference type="PANTHER" id="PTHR12112:SF39">
    <property type="entry name" value="EG:152A3.5 PROTEIN (FBGN0003116_PN PROTEIN)"/>
    <property type="match status" value="1"/>
</dbReference>
<reference evidence="2 3" key="1">
    <citation type="journal article" date="2018" name="IMA Fungus">
        <title>IMA Genome-F 9: Draft genome sequence of Annulohypoxylon stygium, Aspergillus mulundensis, Berkeleyomyces basicola (syn. Thielaviopsis basicola), Ceratocystis smalleyi, two Cercospora beticola strains, Coleophoma cylindrospora, Fusarium fracticaudum, Phialophora cf. hyalina, and Morchella septimelata.</title>
        <authorList>
            <person name="Wingfield B.D."/>
            <person name="Bills G.F."/>
            <person name="Dong Y."/>
            <person name="Huang W."/>
            <person name="Nel W.J."/>
            <person name="Swalarsk-Parry B.S."/>
            <person name="Vaghefi N."/>
            <person name="Wilken P.M."/>
            <person name="An Z."/>
            <person name="de Beer Z.W."/>
            <person name="De Vos L."/>
            <person name="Chen L."/>
            <person name="Duong T.A."/>
            <person name="Gao Y."/>
            <person name="Hammerbacher A."/>
            <person name="Kikkert J.R."/>
            <person name="Li Y."/>
            <person name="Li H."/>
            <person name="Li K."/>
            <person name="Li Q."/>
            <person name="Liu X."/>
            <person name="Ma X."/>
            <person name="Naidoo K."/>
            <person name="Pethybridge S.J."/>
            <person name="Sun J."/>
            <person name="Steenkamp E.T."/>
            <person name="van der Nest M.A."/>
            <person name="van Wyk S."/>
            <person name="Wingfield M.J."/>
            <person name="Xiong C."/>
            <person name="Yue Q."/>
            <person name="Zhang X."/>
        </authorList>
    </citation>
    <scope>NUCLEOTIDE SEQUENCE [LARGE SCALE GENOMIC DNA]</scope>
    <source>
        <strain evidence="2 3">DSM 5745</strain>
    </source>
</reference>
<dbReference type="FunFam" id="3.90.1640.10:FF:000006">
    <property type="entry name" value="Exopolyphosphatase, putative"/>
    <property type="match status" value="1"/>
</dbReference>
<gene>
    <name evidence="2" type="ORF">DSM5745_01276</name>
</gene>